<name>A0A4Q4KT02_9FLAO</name>
<dbReference type="Gene3D" id="2.130.10.10">
    <property type="entry name" value="YVTN repeat-like/Quinoprotein amine dehydrogenase"/>
    <property type="match status" value="1"/>
</dbReference>
<dbReference type="RefSeq" id="WP_130092477.1">
    <property type="nucleotide sequence ID" value="NZ_SETE01000001.1"/>
</dbReference>
<dbReference type="InterPro" id="IPR011047">
    <property type="entry name" value="Quinoprotein_ADH-like_sf"/>
</dbReference>
<protein>
    <submittedName>
        <fullName evidence="1">YncE family protein</fullName>
    </submittedName>
</protein>
<dbReference type="Proteomes" id="UP000293952">
    <property type="component" value="Unassembled WGS sequence"/>
</dbReference>
<dbReference type="InterPro" id="IPR031815">
    <property type="entry name" value="DUF5074"/>
</dbReference>
<dbReference type="EMBL" id="SETE01000001">
    <property type="protein sequence ID" value="RYM36112.1"/>
    <property type="molecule type" value="Genomic_DNA"/>
</dbReference>
<dbReference type="InterPro" id="IPR015943">
    <property type="entry name" value="WD40/YVTN_repeat-like_dom_sf"/>
</dbReference>
<reference evidence="1 2" key="1">
    <citation type="submission" date="2019-02" db="EMBL/GenBank/DDBJ databases">
        <title>Genome sequence of the sea-ice species Brumimicrobium glaciale.</title>
        <authorList>
            <person name="Bowman J.P."/>
        </authorList>
    </citation>
    <scope>NUCLEOTIDE SEQUENCE [LARGE SCALE GENOMIC DNA]</scope>
    <source>
        <strain evidence="1 2">IC156</strain>
    </source>
</reference>
<comment type="caution">
    <text evidence="1">The sequence shown here is derived from an EMBL/GenBank/DDBJ whole genome shotgun (WGS) entry which is preliminary data.</text>
</comment>
<accession>A0A4Q4KT02</accession>
<proteinExistence type="predicted"/>
<sequence length="350" mass="38783">MNSIKYFFIVLLVLSSCKKDKIEDIPMSDNLKNGLLVLNEGLFQHNNSTLTWIDLSTNTVRNDVFLDKNSRPLGDTGNDIIVYGGKIYIAVTGSSTVEVLDKKTLKSVKQINFNYNNQSQEPRKLAFHNGKVFVSSFDGYVSAIDTVSLQITKRIKVGRNPEGVCVANESLFVANSGGLDFQNPDTTVFEINLNTMSVVDTFVVGENPGSIIADDFNNIYVVKRGDYTSTPSELIRINTVDKSVTNLGLEVTTLSKRGNLLYLSHFNHSTSSSTISIFDCASQTLINPNFINNQDITTLYGVLPFKSDEIICLDAMSFTNTGYLRFFNQSGNLTQSIKVGLNPNSIIHYE</sequence>
<evidence type="ECO:0000313" key="2">
    <source>
        <dbReference type="Proteomes" id="UP000293952"/>
    </source>
</evidence>
<dbReference type="PROSITE" id="PS51257">
    <property type="entry name" value="PROKAR_LIPOPROTEIN"/>
    <property type="match status" value="1"/>
</dbReference>
<evidence type="ECO:0000313" key="1">
    <source>
        <dbReference type="EMBL" id="RYM36112.1"/>
    </source>
</evidence>
<dbReference type="InterPro" id="IPR051200">
    <property type="entry name" value="Host-pathogen_enzymatic-act"/>
</dbReference>
<organism evidence="1 2">
    <name type="scientific">Brumimicrobium glaciale</name>
    <dbReference type="NCBI Taxonomy" id="200475"/>
    <lineage>
        <taxon>Bacteria</taxon>
        <taxon>Pseudomonadati</taxon>
        <taxon>Bacteroidota</taxon>
        <taxon>Flavobacteriia</taxon>
        <taxon>Flavobacteriales</taxon>
        <taxon>Crocinitomicaceae</taxon>
        <taxon>Brumimicrobium</taxon>
    </lineage>
</organism>
<dbReference type="PANTHER" id="PTHR47197:SF3">
    <property type="entry name" value="DIHYDRO-HEME D1 DEHYDROGENASE"/>
    <property type="match status" value="1"/>
</dbReference>
<dbReference type="Pfam" id="PF16819">
    <property type="entry name" value="DUF5074"/>
    <property type="match status" value="1"/>
</dbReference>
<dbReference type="OrthoDB" id="792648at2"/>
<dbReference type="PANTHER" id="PTHR47197">
    <property type="entry name" value="PROTEIN NIRF"/>
    <property type="match status" value="1"/>
</dbReference>
<dbReference type="AlphaFoldDB" id="A0A4Q4KT02"/>
<gene>
    <name evidence="1" type="ORF">ERX46_03705</name>
</gene>
<dbReference type="SUPFAM" id="SSF50998">
    <property type="entry name" value="Quinoprotein alcohol dehydrogenase-like"/>
    <property type="match status" value="1"/>
</dbReference>
<keyword evidence="2" id="KW-1185">Reference proteome</keyword>